<sequence length="145" mass="15962">MLELKDYGPAPCALDLRQAALENEKYRETLWTGDHFQVTLMCIPAGGGDIGLEIHHDNDQFIYLVSGTGRVQLGKEKDKLTVDKIVHAGEAVFIPDNTWHNVTNAGDEPMKCFSLYAPVKHAHGTTESTKEDAIVQEGPLEGSNE</sequence>
<dbReference type="PANTHER" id="PTHR43346:SF1">
    <property type="entry name" value="QUERCETIN 2,3-DIOXYGENASE-RELATED"/>
    <property type="match status" value="1"/>
</dbReference>
<dbReference type="RefSeq" id="WP_154547927.1">
    <property type="nucleotide sequence ID" value="NZ_JBKZBY010000008.1"/>
</dbReference>
<evidence type="ECO:0000313" key="3">
    <source>
        <dbReference type="EMBL" id="MST86801.1"/>
    </source>
</evidence>
<proteinExistence type="predicted"/>
<reference evidence="3 4" key="1">
    <citation type="submission" date="2019-08" db="EMBL/GenBank/DDBJ databases">
        <title>In-depth cultivation of the pig gut microbiome towards novel bacterial diversity and tailored functional studies.</title>
        <authorList>
            <person name="Wylensek D."/>
            <person name="Hitch T.C.A."/>
            <person name="Clavel T."/>
        </authorList>
    </citation>
    <scope>NUCLEOTIDE SEQUENCE [LARGE SCALE GENOMIC DNA]</scope>
    <source>
        <strain evidence="3 4">Bifido-178-WT-2B</strain>
    </source>
</reference>
<name>A0A6A8MCP2_9LACO</name>
<dbReference type="AlphaFoldDB" id="A0A6A8MCP2"/>
<dbReference type="Proteomes" id="UP000438120">
    <property type="component" value="Unassembled WGS sequence"/>
</dbReference>
<organism evidence="3 4">
    <name type="scientific">Lactobacillus porci</name>
    <dbReference type="NCBI Taxonomy" id="2012477"/>
    <lineage>
        <taxon>Bacteria</taxon>
        <taxon>Bacillati</taxon>
        <taxon>Bacillota</taxon>
        <taxon>Bacilli</taxon>
        <taxon>Lactobacillales</taxon>
        <taxon>Lactobacillaceae</taxon>
        <taxon>Lactobacillus</taxon>
    </lineage>
</organism>
<dbReference type="SUPFAM" id="SSF51182">
    <property type="entry name" value="RmlC-like cupins"/>
    <property type="match status" value="1"/>
</dbReference>
<gene>
    <name evidence="3" type="ORF">FYJ62_03890</name>
</gene>
<feature type="domain" description="Cupin type-2" evidence="2">
    <location>
        <begin position="40"/>
        <end position="115"/>
    </location>
</feature>
<dbReference type="InterPro" id="IPR014710">
    <property type="entry name" value="RmlC-like_jellyroll"/>
</dbReference>
<evidence type="ECO:0000313" key="4">
    <source>
        <dbReference type="Proteomes" id="UP000438120"/>
    </source>
</evidence>
<dbReference type="CDD" id="cd02223">
    <property type="entry name" value="cupin_Bh2720-like"/>
    <property type="match status" value="1"/>
</dbReference>
<evidence type="ECO:0000256" key="1">
    <source>
        <dbReference type="SAM" id="MobiDB-lite"/>
    </source>
</evidence>
<dbReference type="EMBL" id="VUMX01000007">
    <property type="protein sequence ID" value="MST86801.1"/>
    <property type="molecule type" value="Genomic_DNA"/>
</dbReference>
<dbReference type="PANTHER" id="PTHR43346">
    <property type="entry name" value="LIGAND BINDING DOMAIN PROTEIN, PUTATIVE (AFU_ORTHOLOGUE AFUA_6G14370)-RELATED"/>
    <property type="match status" value="1"/>
</dbReference>
<dbReference type="InterPro" id="IPR011051">
    <property type="entry name" value="RmlC_Cupin_sf"/>
</dbReference>
<protein>
    <submittedName>
        <fullName evidence="3">Cupin domain-containing protein</fullName>
    </submittedName>
</protein>
<dbReference type="Pfam" id="PF07883">
    <property type="entry name" value="Cupin_2"/>
    <property type="match status" value="1"/>
</dbReference>
<dbReference type="InterPro" id="IPR052538">
    <property type="entry name" value="Flavonoid_dioxygenase-like"/>
</dbReference>
<keyword evidence="4" id="KW-1185">Reference proteome</keyword>
<accession>A0A6A8MCP2</accession>
<evidence type="ECO:0000259" key="2">
    <source>
        <dbReference type="Pfam" id="PF07883"/>
    </source>
</evidence>
<dbReference type="InterPro" id="IPR013096">
    <property type="entry name" value="Cupin_2"/>
</dbReference>
<comment type="caution">
    <text evidence="3">The sequence shown here is derived from an EMBL/GenBank/DDBJ whole genome shotgun (WGS) entry which is preliminary data.</text>
</comment>
<dbReference type="OrthoDB" id="3231985at2"/>
<feature type="region of interest" description="Disordered" evidence="1">
    <location>
        <begin position="124"/>
        <end position="145"/>
    </location>
</feature>
<dbReference type="Gene3D" id="2.60.120.10">
    <property type="entry name" value="Jelly Rolls"/>
    <property type="match status" value="1"/>
</dbReference>